<proteinExistence type="predicted"/>
<reference evidence="2 3" key="1">
    <citation type="submission" date="2020-08" db="EMBL/GenBank/DDBJ databases">
        <authorList>
            <person name="Liu C."/>
            <person name="Sun Q."/>
        </authorList>
    </citation>
    <scope>NUCLEOTIDE SEQUENCE [LARGE SCALE GENOMIC DNA]</scope>
    <source>
        <strain evidence="2 3">NSJ-62</strain>
    </source>
</reference>
<keyword evidence="1" id="KW-1133">Transmembrane helix</keyword>
<feature type="transmembrane region" description="Helical" evidence="1">
    <location>
        <begin position="45"/>
        <end position="63"/>
    </location>
</feature>
<evidence type="ECO:0000256" key="1">
    <source>
        <dbReference type="SAM" id="Phobius"/>
    </source>
</evidence>
<evidence type="ECO:0000313" key="3">
    <source>
        <dbReference type="Proteomes" id="UP000515960"/>
    </source>
</evidence>
<organism evidence="2 3">
    <name type="scientific">Oscillibacter hominis</name>
    <dbReference type="NCBI Taxonomy" id="2763056"/>
    <lineage>
        <taxon>Bacteria</taxon>
        <taxon>Bacillati</taxon>
        <taxon>Bacillota</taxon>
        <taxon>Clostridia</taxon>
        <taxon>Eubacteriales</taxon>
        <taxon>Oscillospiraceae</taxon>
        <taxon>Oscillibacter</taxon>
    </lineage>
</organism>
<dbReference type="RefSeq" id="WP_187333285.1">
    <property type="nucleotide sequence ID" value="NZ_CP060490.1"/>
</dbReference>
<evidence type="ECO:0000313" key="2">
    <source>
        <dbReference type="EMBL" id="QNL44699.1"/>
    </source>
</evidence>
<protein>
    <submittedName>
        <fullName evidence="2">Uncharacterized protein</fullName>
    </submittedName>
</protein>
<feature type="transmembrane region" description="Helical" evidence="1">
    <location>
        <begin position="15"/>
        <end position="33"/>
    </location>
</feature>
<gene>
    <name evidence="2" type="ORF">H8790_01190</name>
</gene>
<accession>A0A7G9B568</accession>
<feature type="transmembrane region" description="Helical" evidence="1">
    <location>
        <begin position="75"/>
        <end position="95"/>
    </location>
</feature>
<dbReference type="KEGG" id="ohi:H8790_01190"/>
<sequence length="98" mass="11040">MKKSDEMQLHIELSAMKWAWAFDVAVLLVWGVWDRARTGHFTGPMYLLVLQNLLYLVAVQIGKWRVGDEEGRRGLVGYLAAAAGVLLLGGALMWLQRL</sequence>
<keyword evidence="1" id="KW-0812">Transmembrane</keyword>
<dbReference type="Proteomes" id="UP000515960">
    <property type="component" value="Chromosome"/>
</dbReference>
<dbReference type="AlphaFoldDB" id="A0A7G9B568"/>
<name>A0A7G9B568_9FIRM</name>
<dbReference type="EMBL" id="CP060490">
    <property type="protein sequence ID" value="QNL44699.1"/>
    <property type="molecule type" value="Genomic_DNA"/>
</dbReference>
<keyword evidence="1" id="KW-0472">Membrane</keyword>
<keyword evidence="3" id="KW-1185">Reference proteome</keyword>